<evidence type="ECO:0000259" key="12">
    <source>
        <dbReference type="PROSITE" id="PS51163"/>
    </source>
</evidence>
<gene>
    <name evidence="13" type="ORF">A3C90_03320</name>
</gene>
<dbReference type="GO" id="GO:0006450">
    <property type="term" value="P:regulation of translational fidelity"/>
    <property type="evidence" value="ECO:0007669"/>
    <property type="project" value="TreeGrafter"/>
</dbReference>
<feature type="domain" description="YrdC-like" evidence="12">
    <location>
        <begin position="47"/>
        <end position="237"/>
    </location>
</feature>
<dbReference type="EMBL" id="MFQE01000008">
    <property type="protein sequence ID" value="OGH73886.1"/>
    <property type="molecule type" value="Genomic_DNA"/>
</dbReference>
<evidence type="ECO:0000256" key="2">
    <source>
        <dbReference type="ARBA" id="ARBA00007663"/>
    </source>
</evidence>
<evidence type="ECO:0000256" key="11">
    <source>
        <dbReference type="ARBA" id="ARBA00048366"/>
    </source>
</evidence>
<evidence type="ECO:0000256" key="6">
    <source>
        <dbReference type="ARBA" id="ARBA00022694"/>
    </source>
</evidence>
<dbReference type="Pfam" id="PF01300">
    <property type="entry name" value="Sua5_yciO_yrdC"/>
    <property type="match status" value="1"/>
</dbReference>
<proteinExistence type="inferred from homology"/>
<protein>
    <recommendedName>
        <fullName evidence="10">L-threonylcarbamoyladenylate synthase</fullName>
        <ecNumber evidence="3">2.7.7.87</ecNumber>
    </recommendedName>
    <alternativeName>
        <fullName evidence="10">L-threonylcarbamoyladenylate synthase</fullName>
    </alternativeName>
</protein>
<dbReference type="AlphaFoldDB" id="A0A1F6MQF6"/>
<dbReference type="InterPro" id="IPR017945">
    <property type="entry name" value="DHBP_synth_RibB-like_a/b_dom"/>
</dbReference>
<dbReference type="InterPro" id="IPR006070">
    <property type="entry name" value="Sua5-like_dom"/>
</dbReference>
<dbReference type="SUPFAM" id="SSF55821">
    <property type="entry name" value="YrdC/RibB"/>
    <property type="match status" value="1"/>
</dbReference>
<evidence type="ECO:0000256" key="4">
    <source>
        <dbReference type="ARBA" id="ARBA00022490"/>
    </source>
</evidence>
<dbReference type="GO" id="GO:0008033">
    <property type="term" value="P:tRNA processing"/>
    <property type="evidence" value="ECO:0007669"/>
    <property type="project" value="UniProtKB-KW"/>
</dbReference>
<keyword evidence="7" id="KW-0548">Nucleotidyltransferase</keyword>
<keyword evidence="8" id="KW-0547">Nucleotide-binding</keyword>
<comment type="caution">
    <text evidence="13">The sequence shown here is derived from an EMBL/GenBank/DDBJ whole genome shotgun (WGS) entry which is preliminary data.</text>
</comment>
<dbReference type="GO" id="GO:0003725">
    <property type="term" value="F:double-stranded RNA binding"/>
    <property type="evidence" value="ECO:0007669"/>
    <property type="project" value="InterPro"/>
</dbReference>
<sequence>MDALPQSRCKGYRVVRSIKKGSLDCGLADSAFARDDRKIMDIIKQENINLDSVVESLRAGATLVYPTETCYGLGCDATNQAAVDRVFAIKERQKDKPVLVLMSDVSMCMDYIEWDDIIAKIAEQYWPGPLSVVAWALPHHGLAEGVVSENNTLAFRVTDHPLAGELADALGKPLVSTSANVSSHESPYDIESVAAEFAGREHQPDMVIDAGVLPHRSPSTVVRVKNGNVEVLRQGEIVVKL</sequence>
<dbReference type="GO" id="GO:0061710">
    <property type="term" value="F:L-threonylcarbamoyladenylate synthase"/>
    <property type="evidence" value="ECO:0007669"/>
    <property type="project" value="UniProtKB-EC"/>
</dbReference>
<keyword evidence="9" id="KW-0067">ATP-binding</keyword>
<accession>A0A1F6MQF6</accession>
<evidence type="ECO:0000256" key="5">
    <source>
        <dbReference type="ARBA" id="ARBA00022679"/>
    </source>
</evidence>
<evidence type="ECO:0000256" key="8">
    <source>
        <dbReference type="ARBA" id="ARBA00022741"/>
    </source>
</evidence>
<dbReference type="Proteomes" id="UP000177457">
    <property type="component" value="Unassembled WGS sequence"/>
</dbReference>
<evidence type="ECO:0000256" key="1">
    <source>
        <dbReference type="ARBA" id="ARBA00004496"/>
    </source>
</evidence>
<dbReference type="GO" id="GO:0005524">
    <property type="term" value="F:ATP binding"/>
    <property type="evidence" value="ECO:0007669"/>
    <property type="project" value="UniProtKB-KW"/>
</dbReference>
<keyword evidence="4" id="KW-0963">Cytoplasm</keyword>
<organism evidence="13 14">
    <name type="scientific">Candidatus Magasanikbacteria bacterium RIFCSPHIGHO2_02_FULL_51_14</name>
    <dbReference type="NCBI Taxonomy" id="1798683"/>
    <lineage>
        <taxon>Bacteria</taxon>
        <taxon>Candidatus Magasanikiibacteriota</taxon>
    </lineage>
</organism>
<evidence type="ECO:0000256" key="9">
    <source>
        <dbReference type="ARBA" id="ARBA00022840"/>
    </source>
</evidence>
<dbReference type="PANTHER" id="PTHR17490">
    <property type="entry name" value="SUA5"/>
    <property type="match status" value="1"/>
</dbReference>
<comment type="catalytic activity">
    <reaction evidence="11">
        <text>L-threonine + hydrogencarbonate + ATP = L-threonylcarbamoyladenylate + diphosphate + H2O</text>
        <dbReference type="Rhea" id="RHEA:36407"/>
        <dbReference type="ChEBI" id="CHEBI:15377"/>
        <dbReference type="ChEBI" id="CHEBI:17544"/>
        <dbReference type="ChEBI" id="CHEBI:30616"/>
        <dbReference type="ChEBI" id="CHEBI:33019"/>
        <dbReference type="ChEBI" id="CHEBI:57926"/>
        <dbReference type="ChEBI" id="CHEBI:73682"/>
        <dbReference type="EC" id="2.7.7.87"/>
    </reaction>
</comment>
<name>A0A1F6MQF6_9BACT</name>
<evidence type="ECO:0000256" key="10">
    <source>
        <dbReference type="ARBA" id="ARBA00029774"/>
    </source>
</evidence>
<dbReference type="PANTHER" id="PTHR17490:SF16">
    <property type="entry name" value="THREONYLCARBAMOYL-AMP SYNTHASE"/>
    <property type="match status" value="1"/>
</dbReference>
<dbReference type="GO" id="GO:0005737">
    <property type="term" value="C:cytoplasm"/>
    <property type="evidence" value="ECO:0007669"/>
    <property type="project" value="UniProtKB-SubCell"/>
</dbReference>
<comment type="subcellular location">
    <subcellularLocation>
        <location evidence="1">Cytoplasm</location>
    </subcellularLocation>
</comment>
<evidence type="ECO:0000313" key="14">
    <source>
        <dbReference type="Proteomes" id="UP000177457"/>
    </source>
</evidence>
<dbReference type="EC" id="2.7.7.87" evidence="3"/>
<keyword evidence="6" id="KW-0819">tRNA processing</keyword>
<dbReference type="InterPro" id="IPR050156">
    <property type="entry name" value="TC-AMP_synthase_SUA5"/>
</dbReference>
<dbReference type="GO" id="GO:0000049">
    <property type="term" value="F:tRNA binding"/>
    <property type="evidence" value="ECO:0007669"/>
    <property type="project" value="TreeGrafter"/>
</dbReference>
<evidence type="ECO:0000256" key="7">
    <source>
        <dbReference type="ARBA" id="ARBA00022695"/>
    </source>
</evidence>
<evidence type="ECO:0000313" key="13">
    <source>
        <dbReference type="EMBL" id="OGH73886.1"/>
    </source>
</evidence>
<dbReference type="STRING" id="1798683.A3C90_03320"/>
<dbReference type="Gene3D" id="3.90.870.10">
    <property type="entry name" value="DHBP synthase"/>
    <property type="match status" value="1"/>
</dbReference>
<dbReference type="NCBIfam" id="TIGR00057">
    <property type="entry name" value="L-threonylcarbamoyladenylate synthase"/>
    <property type="match status" value="1"/>
</dbReference>
<dbReference type="PROSITE" id="PS51163">
    <property type="entry name" value="YRDC"/>
    <property type="match status" value="1"/>
</dbReference>
<reference evidence="13 14" key="1">
    <citation type="journal article" date="2016" name="Nat. Commun.">
        <title>Thousands of microbial genomes shed light on interconnected biogeochemical processes in an aquifer system.</title>
        <authorList>
            <person name="Anantharaman K."/>
            <person name="Brown C.T."/>
            <person name="Hug L.A."/>
            <person name="Sharon I."/>
            <person name="Castelle C.J."/>
            <person name="Probst A.J."/>
            <person name="Thomas B.C."/>
            <person name="Singh A."/>
            <person name="Wilkins M.J."/>
            <person name="Karaoz U."/>
            <person name="Brodie E.L."/>
            <person name="Williams K.H."/>
            <person name="Hubbard S.S."/>
            <person name="Banfield J.F."/>
        </authorList>
    </citation>
    <scope>NUCLEOTIDE SEQUENCE [LARGE SCALE GENOMIC DNA]</scope>
</reference>
<comment type="similarity">
    <text evidence="2">Belongs to the SUA5 family.</text>
</comment>
<evidence type="ECO:0000256" key="3">
    <source>
        <dbReference type="ARBA" id="ARBA00012584"/>
    </source>
</evidence>
<keyword evidence="5" id="KW-0808">Transferase</keyword>